<protein>
    <submittedName>
        <fullName evidence="4">AAA family ATPase</fullName>
    </submittedName>
</protein>
<dbReference type="EMBL" id="JBIAZU010000002">
    <property type="protein sequence ID" value="MFF5289765.1"/>
    <property type="molecule type" value="Genomic_DNA"/>
</dbReference>
<dbReference type="PROSITE" id="PS50043">
    <property type="entry name" value="HTH_LUXR_2"/>
    <property type="match status" value="1"/>
</dbReference>
<dbReference type="InterPro" id="IPR041664">
    <property type="entry name" value="AAA_16"/>
</dbReference>
<dbReference type="InterPro" id="IPR000792">
    <property type="entry name" value="Tscrpt_reg_LuxR_C"/>
</dbReference>
<comment type="caution">
    <text evidence="4">The sequence shown here is derived from an EMBL/GenBank/DDBJ whole genome shotgun (WGS) entry which is preliminary data.</text>
</comment>
<dbReference type="SUPFAM" id="SSF52540">
    <property type="entry name" value="P-loop containing nucleoside triphosphate hydrolases"/>
    <property type="match status" value="1"/>
</dbReference>
<gene>
    <name evidence="4" type="ORF">ACFY35_10015</name>
</gene>
<dbReference type="CDD" id="cd06170">
    <property type="entry name" value="LuxR_C_like"/>
    <property type="match status" value="1"/>
</dbReference>
<sequence length="979" mass="103965">MSRDVVSPVLVGRRSELARLRAQLDRAAGGRPAVVLLGGEAGVGKSRLVRELTRTATARGVRVLSGGCAELGGEGLALAPLVDVLRALARSVPAGELDRLLGPARREFARLLPELDPSVADASAAEGSPARLLEHVLGLITRLAARQPLLLIIEDLHWADRSTRDLVVFLVRTLRDLGVLLLLTYRSDELHRRHPLRPLLTAWERVRAVEHVELGRFTRDEVIAQLHAIRDAPPPVAFATVVFERSQGNAFLVEEIVAAVDAGADPGDLPPSLRDVLLARTETVSEPAQRVLRAAAAAGPRVDHRLLEAVAGLPEADLRAAVREAVEHHLLVVDATGHGYAFRHELTRDAVYDDMLPGERVLLHAAYGAALAADPALLGDDGGVAATLAHHWYAAQDLPRALAASVRAGRQAASAYASAEAGSHLERAMQIWSRVPDAEEVAGLDWIQLTLLSAEAAWAAGDPGRGLSIVDRALAAVPTGAEPVQRARIIERRAFMLRALGREEEAATELREALTLLPAEPATVTRAVVLASLATSIRWVGRPEEACAVATEAARTAATVGAPAQQADALITLGSVSGYLHGEDGLGPLREGIALAEKHGIVDVALRGHINYSDTLEMLGRHAAAADSARAGIALAARLGHTRSWAAMLTGTLAEPLIRLGRWRQGLDVITETLADDPTGIVAYTLLLIRGGLRSWQGDAAGAVQDVRDARRHAGRTGDAHFTAPMVFITSEQSRAAGRHAEARELIRAGLQRPPTVLDVRYVWPLTWLGARVEADIAAAGQHDPAGEERAEALLALAAALPATTPPMRAYRAMAAAEAARRVRQGEREAWRTAVAAARAAEEAYPLCYCLFRLAEAECSGPQPDPGAATATARESLLLAQELGSATADDVRALAGRARLRLEKAGPRAPGIRLRLTGREREVLALVTEGRSNGQIASALFISPKTASVHVSNILAKLSVSSRTEAATTAHRLGLLASG</sequence>
<name>A0ABW6WB82_9ACTN</name>
<organism evidence="4 5">
    <name type="scientific">Paractinoplanes globisporus</name>
    <dbReference type="NCBI Taxonomy" id="113565"/>
    <lineage>
        <taxon>Bacteria</taxon>
        <taxon>Bacillati</taxon>
        <taxon>Actinomycetota</taxon>
        <taxon>Actinomycetes</taxon>
        <taxon>Micromonosporales</taxon>
        <taxon>Micromonosporaceae</taxon>
        <taxon>Paractinoplanes</taxon>
    </lineage>
</organism>
<dbReference type="InterPro" id="IPR027417">
    <property type="entry name" value="P-loop_NTPase"/>
</dbReference>
<dbReference type="Pfam" id="PF00196">
    <property type="entry name" value="GerE"/>
    <property type="match status" value="1"/>
</dbReference>
<dbReference type="InterPro" id="IPR036388">
    <property type="entry name" value="WH-like_DNA-bd_sf"/>
</dbReference>
<dbReference type="Gene3D" id="1.10.10.10">
    <property type="entry name" value="Winged helix-like DNA-binding domain superfamily/Winged helix DNA-binding domain"/>
    <property type="match status" value="1"/>
</dbReference>
<dbReference type="InterPro" id="IPR011990">
    <property type="entry name" value="TPR-like_helical_dom_sf"/>
</dbReference>
<dbReference type="PANTHER" id="PTHR16305:SF35">
    <property type="entry name" value="TRANSCRIPTIONAL ACTIVATOR DOMAIN"/>
    <property type="match status" value="1"/>
</dbReference>
<dbReference type="PRINTS" id="PR00038">
    <property type="entry name" value="HTHLUXR"/>
</dbReference>
<proteinExistence type="predicted"/>
<evidence type="ECO:0000313" key="5">
    <source>
        <dbReference type="Proteomes" id="UP001602245"/>
    </source>
</evidence>
<dbReference type="SUPFAM" id="SSF46894">
    <property type="entry name" value="C-terminal effector domain of the bipartite response regulators"/>
    <property type="match status" value="1"/>
</dbReference>
<dbReference type="Proteomes" id="UP001602245">
    <property type="component" value="Unassembled WGS sequence"/>
</dbReference>
<dbReference type="Pfam" id="PF13191">
    <property type="entry name" value="AAA_16"/>
    <property type="match status" value="1"/>
</dbReference>
<dbReference type="SMART" id="SM00421">
    <property type="entry name" value="HTH_LUXR"/>
    <property type="match status" value="1"/>
</dbReference>
<evidence type="ECO:0000256" key="2">
    <source>
        <dbReference type="ARBA" id="ARBA00022840"/>
    </source>
</evidence>
<dbReference type="InterPro" id="IPR016032">
    <property type="entry name" value="Sig_transdc_resp-reg_C-effctor"/>
</dbReference>
<evidence type="ECO:0000313" key="4">
    <source>
        <dbReference type="EMBL" id="MFF5289765.1"/>
    </source>
</evidence>
<dbReference type="Gene3D" id="1.25.40.10">
    <property type="entry name" value="Tetratricopeptide repeat domain"/>
    <property type="match status" value="1"/>
</dbReference>
<evidence type="ECO:0000256" key="1">
    <source>
        <dbReference type="ARBA" id="ARBA00022741"/>
    </source>
</evidence>
<dbReference type="RefSeq" id="WP_026207035.1">
    <property type="nucleotide sequence ID" value="NZ_JBIAZU010000002.1"/>
</dbReference>
<feature type="domain" description="HTH luxR-type" evidence="3">
    <location>
        <begin position="909"/>
        <end position="974"/>
    </location>
</feature>
<evidence type="ECO:0000259" key="3">
    <source>
        <dbReference type="PROSITE" id="PS50043"/>
    </source>
</evidence>
<keyword evidence="5" id="KW-1185">Reference proteome</keyword>
<dbReference type="PANTHER" id="PTHR16305">
    <property type="entry name" value="TESTICULAR SOLUBLE ADENYLYL CYCLASE"/>
    <property type="match status" value="1"/>
</dbReference>
<keyword evidence="1" id="KW-0547">Nucleotide-binding</keyword>
<accession>A0ABW6WB82</accession>
<dbReference type="SUPFAM" id="SSF48452">
    <property type="entry name" value="TPR-like"/>
    <property type="match status" value="2"/>
</dbReference>
<reference evidence="4 5" key="1">
    <citation type="submission" date="2024-10" db="EMBL/GenBank/DDBJ databases">
        <title>The Natural Products Discovery Center: Release of the First 8490 Sequenced Strains for Exploring Actinobacteria Biosynthetic Diversity.</title>
        <authorList>
            <person name="Kalkreuter E."/>
            <person name="Kautsar S.A."/>
            <person name="Yang D."/>
            <person name="Bader C.D."/>
            <person name="Teijaro C.N."/>
            <person name="Fluegel L."/>
            <person name="Davis C.M."/>
            <person name="Simpson J.R."/>
            <person name="Lauterbach L."/>
            <person name="Steele A.D."/>
            <person name="Gui C."/>
            <person name="Meng S."/>
            <person name="Li G."/>
            <person name="Viehrig K."/>
            <person name="Ye F."/>
            <person name="Su P."/>
            <person name="Kiefer A.F."/>
            <person name="Nichols A."/>
            <person name="Cepeda A.J."/>
            <person name="Yan W."/>
            <person name="Fan B."/>
            <person name="Jiang Y."/>
            <person name="Adhikari A."/>
            <person name="Zheng C.-J."/>
            <person name="Schuster L."/>
            <person name="Cowan T.M."/>
            <person name="Smanski M.J."/>
            <person name="Chevrette M.G."/>
            <person name="De Carvalho L.P.S."/>
            <person name="Shen B."/>
        </authorList>
    </citation>
    <scope>NUCLEOTIDE SEQUENCE [LARGE SCALE GENOMIC DNA]</scope>
    <source>
        <strain evidence="4 5">NPDC000087</strain>
    </source>
</reference>
<keyword evidence="2" id="KW-0067">ATP-binding</keyword>